<dbReference type="EMBL" id="JAUTWS010000023">
    <property type="protein sequence ID" value="MDO9711036.1"/>
    <property type="molecule type" value="Genomic_DNA"/>
</dbReference>
<comment type="caution">
    <text evidence="1">The sequence shown here is derived from an EMBL/GenBank/DDBJ whole genome shotgun (WGS) entry which is preliminary data.</text>
</comment>
<gene>
    <name evidence="1" type="ORF">Q7A36_21975</name>
</gene>
<evidence type="ECO:0000313" key="1">
    <source>
        <dbReference type="EMBL" id="MDO9711036.1"/>
    </source>
</evidence>
<evidence type="ECO:0000313" key="2">
    <source>
        <dbReference type="Proteomes" id="UP001243009"/>
    </source>
</evidence>
<organism evidence="1 2">
    <name type="scientific">Paracraurococcus lichenis</name>
    <dbReference type="NCBI Taxonomy" id="3064888"/>
    <lineage>
        <taxon>Bacteria</taxon>
        <taxon>Pseudomonadati</taxon>
        <taxon>Pseudomonadota</taxon>
        <taxon>Alphaproteobacteria</taxon>
        <taxon>Acetobacterales</taxon>
        <taxon>Roseomonadaceae</taxon>
        <taxon>Paracraurococcus</taxon>
    </lineage>
</organism>
<accession>A0ABT9E4D9</accession>
<proteinExistence type="predicted"/>
<dbReference type="Proteomes" id="UP001243009">
    <property type="component" value="Unassembled WGS sequence"/>
</dbReference>
<dbReference type="RefSeq" id="WP_305105894.1">
    <property type="nucleotide sequence ID" value="NZ_JAUTWS010000023.1"/>
</dbReference>
<sequence length="127" mass="12843">MATAPIFVATPKIALSTVTTANTARDGTGTLTTAFTAGANGSRVERITVTASVTTAAGTITIFVSDGTNNRLYREITVLVTTASTTSPAWSGTVSLGLILPAGYSVKVGTNVATGQPFNVVIEGGDF</sequence>
<protein>
    <submittedName>
        <fullName evidence="1">Uncharacterized protein</fullName>
    </submittedName>
</protein>
<name>A0ABT9E4D9_9PROT</name>
<reference evidence="1 2" key="1">
    <citation type="submission" date="2023-08" db="EMBL/GenBank/DDBJ databases">
        <title>The draft genome sequence of Paracraurococcus sp. LOR1-02.</title>
        <authorList>
            <person name="Kingkaew E."/>
            <person name="Tanasupawat S."/>
        </authorList>
    </citation>
    <scope>NUCLEOTIDE SEQUENCE [LARGE SCALE GENOMIC DNA]</scope>
    <source>
        <strain evidence="1 2">LOR1-02</strain>
    </source>
</reference>
<keyword evidence="2" id="KW-1185">Reference proteome</keyword>